<evidence type="ECO:0000313" key="7">
    <source>
        <dbReference type="EnsemblMetazoa" id="tetur13g02170.1"/>
    </source>
</evidence>
<organism evidence="7 8">
    <name type="scientific">Tetranychus urticae</name>
    <name type="common">Two-spotted spider mite</name>
    <dbReference type="NCBI Taxonomy" id="32264"/>
    <lineage>
        <taxon>Eukaryota</taxon>
        <taxon>Metazoa</taxon>
        <taxon>Ecdysozoa</taxon>
        <taxon>Arthropoda</taxon>
        <taxon>Chelicerata</taxon>
        <taxon>Arachnida</taxon>
        <taxon>Acari</taxon>
        <taxon>Acariformes</taxon>
        <taxon>Trombidiformes</taxon>
        <taxon>Prostigmata</taxon>
        <taxon>Eleutherengona</taxon>
        <taxon>Raphignathae</taxon>
        <taxon>Tetranychoidea</taxon>
        <taxon>Tetranychidae</taxon>
        <taxon>Tetranychus</taxon>
    </lineage>
</organism>
<dbReference type="InterPro" id="IPR050283">
    <property type="entry name" value="E-box_TF_Regulators"/>
</dbReference>
<keyword evidence="3" id="KW-0238">DNA-binding</keyword>
<reference evidence="8" key="1">
    <citation type="submission" date="2011-08" db="EMBL/GenBank/DDBJ databases">
        <authorList>
            <person name="Rombauts S."/>
        </authorList>
    </citation>
    <scope>NUCLEOTIDE SEQUENCE</scope>
    <source>
        <strain evidence="8">London</strain>
    </source>
</reference>
<dbReference type="GO" id="GO:0005634">
    <property type="term" value="C:nucleus"/>
    <property type="evidence" value="ECO:0007669"/>
    <property type="project" value="UniProtKB-SubCell"/>
</dbReference>
<evidence type="ECO:0000259" key="6">
    <source>
        <dbReference type="PROSITE" id="PS50888"/>
    </source>
</evidence>
<keyword evidence="4" id="KW-0804">Transcription</keyword>
<dbReference type="PANTHER" id="PTHR23349">
    <property type="entry name" value="BASIC HELIX-LOOP-HELIX TRANSCRIPTION FACTOR, TWIST"/>
    <property type="match status" value="1"/>
</dbReference>
<proteinExistence type="predicted"/>
<name>T1KK29_TETUR</name>
<keyword evidence="8" id="KW-1185">Reference proteome</keyword>
<dbReference type="HOGENOM" id="CLU_1361990_0_0_1"/>
<dbReference type="SUPFAM" id="SSF47459">
    <property type="entry name" value="HLH, helix-loop-helix DNA-binding domain"/>
    <property type="match status" value="1"/>
</dbReference>
<dbReference type="Gene3D" id="4.10.280.10">
    <property type="entry name" value="Helix-loop-helix DNA-binding domain"/>
    <property type="match status" value="1"/>
</dbReference>
<dbReference type="Proteomes" id="UP000015104">
    <property type="component" value="Unassembled WGS sequence"/>
</dbReference>
<dbReference type="InterPro" id="IPR036638">
    <property type="entry name" value="HLH_DNA-bd_sf"/>
</dbReference>
<reference evidence="7" key="2">
    <citation type="submission" date="2015-06" db="UniProtKB">
        <authorList>
            <consortium name="EnsemblMetazoa"/>
        </authorList>
    </citation>
    <scope>IDENTIFICATION</scope>
</reference>
<dbReference type="InterPro" id="IPR011598">
    <property type="entry name" value="bHLH_dom"/>
</dbReference>
<evidence type="ECO:0000256" key="4">
    <source>
        <dbReference type="ARBA" id="ARBA00023163"/>
    </source>
</evidence>
<evidence type="ECO:0000256" key="2">
    <source>
        <dbReference type="ARBA" id="ARBA00023015"/>
    </source>
</evidence>
<dbReference type="Pfam" id="PF00010">
    <property type="entry name" value="HLH"/>
    <property type="match status" value="1"/>
</dbReference>
<dbReference type="EnsemblMetazoa" id="tetur13g02170.1">
    <property type="protein sequence ID" value="tetur13g02170.1"/>
    <property type="gene ID" value="tetur13g02170"/>
</dbReference>
<dbReference type="GO" id="GO:0000977">
    <property type="term" value="F:RNA polymerase II transcription regulatory region sequence-specific DNA binding"/>
    <property type="evidence" value="ECO:0007669"/>
    <property type="project" value="TreeGrafter"/>
</dbReference>
<dbReference type="eggNOG" id="KOG4029">
    <property type="taxonomic scope" value="Eukaryota"/>
</dbReference>
<dbReference type="GO" id="GO:0046983">
    <property type="term" value="F:protein dimerization activity"/>
    <property type="evidence" value="ECO:0007669"/>
    <property type="project" value="InterPro"/>
</dbReference>
<dbReference type="PROSITE" id="PS50888">
    <property type="entry name" value="BHLH"/>
    <property type="match status" value="1"/>
</dbReference>
<dbReference type="PANTHER" id="PTHR23349:SF72">
    <property type="entry name" value="HLH54F"/>
    <property type="match status" value="1"/>
</dbReference>
<keyword evidence="5" id="KW-0539">Nucleus</keyword>
<dbReference type="STRING" id="32264.T1KK29"/>
<sequence>MIELNSSYCYSTYDVDISLISLDPFLSVISPSQSSSSPQSSTYSSTDSKLMVKRRLVGSKKSFDGRKTANARERARMKVLSKAFSRLKSSLPWVPNDTKLSKLDTLRLALRYINYLALLLKDGQDKTFTSNGESNCFTFTNWSTIQQHESYQYQINSESTTIEHTDLQELSTSCPSTSPNNIDQDLESAIADKLDSNNKIS</sequence>
<keyword evidence="2" id="KW-0805">Transcription regulation</keyword>
<evidence type="ECO:0000313" key="8">
    <source>
        <dbReference type="Proteomes" id="UP000015104"/>
    </source>
</evidence>
<feature type="domain" description="BHLH" evidence="6">
    <location>
        <begin position="64"/>
        <end position="116"/>
    </location>
</feature>
<evidence type="ECO:0000256" key="3">
    <source>
        <dbReference type="ARBA" id="ARBA00023125"/>
    </source>
</evidence>
<dbReference type="AlphaFoldDB" id="T1KK29"/>
<comment type="subcellular location">
    <subcellularLocation>
        <location evidence="1">Nucleus</location>
    </subcellularLocation>
</comment>
<dbReference type="FunFam" id="4.10.280.10:FF:000010">
    <property type="entry name" value="Scleraxis bHLH transcription factor"/>
    <property type="match status" value="1"/>
</dbReference>
<accession>T1KK29</accession>
<protein>
    <recommendedName>
        <fullName evidence="6">BHLH domain-containing protein</fullName>
    </recommendedName>
</protein>
<dbReference type="EMBL" id="CAEY01000172">
    <property type="status" value="NOT_ANNOTATED_CDS"/>
    <property type="molecule type" value="Genomic_DNA"/>
</dbReference>
<dbReference type="SMART" id="SM00353">
    <property type="entry name" value="HLH"/>
    <property type="match status" value="1"/>
</dbReference>
<evidence type="ECO:0000256" key="1">
    <source>
        <dbReference type="ARBA" id="ARBA00004123"/>
    </source>
</evidence>
<dbReference type="GO" id="GO:0032502">
    <property type="term" value="P:developmental process"/>
    <property type="evidence" value="ECO:0007669"/>
    <property type="project" value="TreeGrafter"/>
</dbReference>
<evidence type="ECO:0000256" key="5">
    <source>
        <dbReference type="ARBA" id="ARBA00023242"/>
    </source>
</evidence>
<dbReference type="GO" id="GO:0000981">
    <property type="term" value="F:DNA-binding transcription factor activity, RNA polymerase II-specific"/>
    <property type="evidence" value="ECO:0007669"/>
    <property type="project" value="TreeGrafter"/>
</dbReference>